<dbReference type="EMBL" id="JABBVZ010000209">
    <property type="protein sequence ID" value="NMP25041.1"/>
    <property type="molecule type" value="Genomic_DNA"/>
</dbReference>
<protein>
    <recommendedName>
        <fullName evidence="5">Glucan 1,4-alpha-glucosidase</fullName>
    </recommendedName>
</protein>
<dbReference type="InterPro" id="IPR019248">
    <property type="entry name" value="Glucodextran_C"/>
</dbReference>
<reference evidence="3 4" key="1">
    <citation type="submission" date="2020-04" db="EMBL/GenBank/DDBJ databases">
        <authorList>
            <person name="Zhang R."/>
            <person name="Schippers A."/>
        </authorList>
    </citation>
    <scope>NUCLEOTIDE SEQUENCE [LARGE SCALE GENOMIC DNA]</scope>
    <source>
        <strain evidence="3 4">DSM 109850</strain>
    </source>
</reference>
<keyword evidence="4" id="KW-1185">Reference proteome</keyword>
<dbReference type="Proteomes" id="UP000533476">
    <property type="component" value="Unassembled WGS sequence"/>
</dbReference>
<dbReference type="Gene3D" id="1.50.10.10">
    <property type="match status" value="1"/>
</dbReference>
<dbReference type="PANTHER" id="PTHR31616">
    <property type="entry name" value="TREHALASE"/>
    <property type="match status" value="1"/>
</dbReference>
<dbReference type="SUPFAM" id="SSF49344">
    <property type="entry name" value="CBD9-like"/>
    <property type="match status" value="1"/>
</dbReference>
<feature type="domain" description="Glucodextranase-like C-terminal" evidence="2">
    <location>
        <begin position="449"/>
        <end position="644"/>
    </location>
</feature>
<dbReference type="InterPro" id="IPR008928">
    <property type="entry name" value="6-hairpin_glycosidase_sf"/>
</dbReference>
<accession>A0A7Y0L8D0</accession>
<dbReference type="SUPFAM" id="SSF48208">
    <property type="entry name" value="Six-hairpin glycosidases"/>
    <property type="match status" value="1"/>
</dbReference>
<name>A0A7Y0L8D0_9FIRM</name>
<evidence type="ECO:0008006" key="5">
    <source>
        <dbReference type="Google" id="ProtNLM"/>
    </source>
</evidence>
<evidence type="ECO:0000259" key="1">
    <source>
        <dbReference type="Pfam" id="PF00723"/>
    </source>
</evidence>
<dbReference type="PANTHER" id="PTHR31616:SF0">
    <property type="entry name" value="GLUCAN 1,4-ALPHA-GLUCOSIDASE"/>
    <property type="match status" value="1"/>
</dbReference>
<dbReference type="GO" id="GO:0005975">
    <property type="term" value="P:carbohydrate metabolic process"/>
    <property type="evidence" value="ECO:0007669"/>
    <property type="project" value="InterPro"/>
</dbReference>
<organism evidence="3 4">
    <name type="scientific">Sulfobacillus harzensis</name>
    <dbReference type="NCBI Taxonomy" id="2729629"/>
    <lineage>
        <taxon>Bacteria</taxon>
        <taxon>Bacillati</taxon>
        <taxon>Bacillota</taxon>
        <taxon>Clostridia</taxon>
        <taxon>Eubacteriales</taxon>
        <taxon>Clostridiales Family XVII. Incertae Sedis</taxon>
        <taxon>Sulfobacillus</taxon>
    </lineage>
</organism>
<gene>
    <name evidence="3" type="ORF">HIJ39_22310</name>
</gene>
<dbReference type="InterPro" id="IPR012341">
    <property type="entry name" value="6hp_glycosidase-like_sf"/>
</dbReference>
<dbReference type="AlphaFoldDB" id="A0A7Y0L8D0"/>
<dbReference type="RefSeq" id="WP_169103242.1">
    <property type="nucleotide sequence ID" value="NZ_JABBVZ010000209.1"/>
</dbReference>
<sequence>MDRPGNGPKRIPRHFGVPTRGRWPEKTYDHYIEPALRYILAHGPWTDLDRWEEASGFSPNTMAVDIAALALGAHIAQKDGHPHQAAIYQGVAKHWLTHIEEWTAAAHGPLSSSPYFVRISTAPTVSSDHTITIANGGNTYPQTEIIDQGFLSLVRLGLLAPRAPIIQNSLKVVDQTIRVETPAGPGFFRYNHDHYGNYANGAPYNGSGNGGLWPVLDGERGEYSLLAAQDGIKTRHSPLFYLQTMRNMAYGLGMIPEQVWPFNTTIPASPPGTSPQTASIGLRPGAATGSAAPLDWAMAQYVRLAVDISKHALVDQPTALAREFNLTAPHPSSLSLALAVSPGRTIPLPSTGPFSIDSGSQIVYSTSPTISGRTVPRARVTIGVAGHYTVHTWTSTANAHGSFSLPVTIGSGLNIVDITVQHGASQKTITEALSYEPPALAAWRNLPFDDQGPGWYQYPTGGWYVRGMLDMTSVAVRNVDAYDQINVSFDVLRNLYGGSNGFGTKLIELYLINPADTSRGSLQSLPYANVGFSTPWNYAVRVSGFDTKLINAEGQVLSRSLPVSTNPLTRTVSIDIPSTLVGGKFSAGWGLYVTSLSQDGYAPGEVRPIAQYAGPYNFGYVRPDPYGYPTNVMDVLTPTGTPQAALDYLNGPITLRPVTIP</sequence>
<comment type="caution">
    <text evidence="3">The sequence shown here is derived from an EMBL/GenBank/DDBJ whole genome shotgun (WGS) entry which is preliminary data.</text>
</comment>
<dbReference type="Pfam" id="PF00723">
    <property type="entry name" value="Glyco_hydro_15"/>
    <property type="match status" value="1"/>
</dbReference>
<evidence type="ECO:0000313" key="3">
    <source>
        <dbReference type="EMBL" id="NMP25041.1"/>
    </source>
</evidence>
<dbReference type="Pfam" id="PF09985">
    <property type="entry name" value="Glucodextran_C"/>
    <property type="match status" value="1"/>
</dbReference>
<proteinExistence type="predicted"/>
<dbReference type="InterPro" id="IPR011613">
    <property type="entry name" value="GH15-like"/>
</dbReference>
<dbReference type="GO" id="GO:0004553">
    <property type="term" value="F:hydrolase activity, hydrolyzing O-glycosyl compounds"/>
    <property type="evidence" value="ECO:0007669"/>
    <property type="project" value="TreeGrafter"/>
</dbReference>
<dbReference type="Gene3D" id="2.60.40.1190">
    <property type="match status" value="1"/>
</dbReference>
<evidence type="ECO:0000259" key="2">
    <source>
        <dbReference type="Pfam" id="PF09985"/>
    </source>
</evidence>
<evidence type="ECO:0000313" key="4">
    <source>
        <dbReference type="Proteomes" id="UP000533476"/>
    </source>
</evidence>
<feature type="domain" description="GH15-like" evidence="1">
    <location>
        <begin position="25"/>
        <end position="261"/>
    </location>
</feature>